<name>A0A8H7U7D1_MORIS</name>
<evidence type="ECO:0000313" key="3">
    <source>
        <dbReference type="Proteomes" id="UP000654370"/>
    </source>
</evidence>
<dbReference type="AlphaFoldDB" id="A0A8H7U7D1"/>
<protein>
    <recommendedName>
        <fullName evidence="4">CipC protein</fullName>
    </recommendedName>
</protein>
<feature type="region of interest" description="Disordered" evidence="1">
    <location>
        <begin position="1"/>
        <end position="40"/>
    </location>
</feature>
<accession>A0A8H7U7D1</accession>
<evidence type="ECO:0000256" key="1">
    <source>
        <dbReference type="SAM" id="MobiDB-lite"/>
    </source>
</evidence>
<dbReference type="EMBL" id="JAEPQZ010000014">
    <property type="protein sequence ID" value="KAG2173841.1"/>
    <property type="molecule type" value="Genomic_DNA"/>
</dbReference>
<comment type="caution">
    <text evidence="2">The sequence shown here is derived from an EMBL/GenBank/DDBJ whole genome shotgun (WGS) entry which is preliminary data.</text>
</comment>
<evidence type="ECO:0000313" key="2">
    <source>
        <dbReference type="EMBL" id="KAG2173841.1"/>
    </source>
</evidence>
<organism evidence="2 3">
    <name type="scientific">Mortierella isabellina</name>
    <name type="common">Filamentous fungus</name>
    <name type="synonym">Umbelopsis isabellina</name>
    <dbReference type="NCBI Taxonomy" id="91625"/>
    <lineage>
        <taxon>Eukaryota</taxon>
        <taxon>Fungi</taxon>
        <taxon>Fungi incertae sedis</taxon>
        <taxon>Mucoromycota</taxon>
        <taxon>Mucoromycotina</taxon>
        <taxon>Umbelopsidomycetes</taxon>
        <taxon>Umbelopsidales</taxon>
        <taxon>Umbelopsidaceae</taxon>
        <taxon>Umbelopsis</taxon>
    </lineage>
</organism>
<sequence length="117" mass="13864">MGHHDHHHHHSHHMNQWEQQHQQYHNTPPQHHQSHLSHELIAGAASFAAVRAYEEKCKREGRPNNHAFAKELLAGFAAAEADKLIETKGLDFLDRQKARHHAQQQVHQYYEHEYERR</sequence>
<dbReference type="Proteomes" id="UP000654370">
    <property type="component" value="Unassembled WGS sequence"/>
</dbReference>
<keyword evidence="3" id="KW-1185">Reference proteome</keyword>
<feature type="compositionally biased region" description="Polar residues" evidence="1">
    <location>
        <begin position="14"/>
        <end position="31"/>
    </location>
</feature>
<evidence type="ECO:0008006" key="4">
    <source>
        <dbReference type="Google" id="ProtNLM"/>
    </source>
</evidence>
<reference evidence="2" key="1">
    <citation type="submission" date="2020-12" db="EMBL/GenBank/DDBJ databases">
        <title>Metabolic potential, ecology and presence of endohyphal bacteria is reflected in genomic diversity of Mucoromycotina.</title>
        <authorList>
            <person name="Muszewska A."/>
            <person name="Okrasinska A."/>
            <person name="Steczkiewicz K."/>
            <person name="Drgas O."/>
            <person name="Orlowska M."/>
            <person name="Perlinska-Lenart U."/>
            <person name="Aleksandrzak-Piekarczyk T."/>
            <person name="Szatraj K."/>
            <person name="Zielenkiewicz U."/>
            <person name="Pilsyk S."/>
            <person name="Malc E."/>
            <person name="Mieczkowski P."/>
            <person name="Kruszewska J.S."/>
            <person name="Biernat P."/>
            <person name="Pawlowska J."/>
        </authorList>
    </citation>
    <scope>NUCLEOTIDE SEQUENCE</scope>
    <source>
        <strain evidence="2">WA0000067209</strain>
    </source>
</reference>
<dbReference type="OrthoDB" id="9895617at2759"/>
<dbReference type="InterPro" id="IPR022234">
    <property type="entry name" value="DUF3759"/>
</dbReference>
<proteinExistence type="predicted"/>
<dbReference type="PANTHER" id="PTHR37450">
    <property type="entry name" value="CIPC PROTEIN"/>
    <property type="match status" value="1"/>
</dbReference>
<feature type="compositionally biased region" description="Basic residues" evidence="1">
    <location>
        <begin position="1"/>
        <end position="13"/>
    </location>
</feature>
<gene>
    <name evidence="2" type="ORF">INT43_005261</name>
</gene>
<dbReference type="PANTHER" id="PTHR37450:SF1">
    <property type="entry name" value="CIPC PROTEIN"/>
    <property type="match status" value="1"/>
</dbReference>
<dbReference type="Pfam" id="PF12585">
    <property type="entry name" value="DUF3759"/>
    <property type="match status" value="1"/>
</dbReference>